<reference evidence="1" key="2">
    <citation type="submission" date="2023-05" db="EMBL/GenBank/DDBJ databases">
        <authorList>
            <consortium name="Lawrence Berkeley National Laboratory"/>
            <person name="Steindorff A."/>
            <person name="Hensen N."/>
            <person name="Bonometti L."/>
            <person name="Westerberg I."/>
            <person name="Brannstrom I.O."/>
            <person name="Guillou S."/>
            <person name="Cros-Aarteil S."/>
            <person name="Calhoun S."/>
            <person name="Haridas S."/>
            <person name="Kuo A."/>
            <person name="Mondo S."/>
            <person name="Pangilinan J."/>
            <person name="Riley R."/>
            <person name="Labutti K."/>
            <person name="Andreopoulos B."/>
            <person name="Lipzen A."/>
            <person name="Chen C."/>
            <person name="Yanf M."/>
            <person name="Daum C."/>
            <person name="Ng V."/>
            <person name="Clum A."/>
            <person name="Ohm R."/>
            <person name="Martin F."/>
            <person name="Silar P."/>
            <person name="Natvig D."/>
            <person name="Lalanne C."/>
            <person name="Gautier V."/>
            <person name="Ament-Velasquez S.L."/>
            <person name="Kruys A."/>
            <person name="Hutchinson M.I."/>
            <person name="Powell A.J."/>
            <person name="Barry K."/>
            <person name="Miller A.N."/>
            <person name="Grigoriev I.V."/>
            <person name="Debuchy R."/>
            <person name="Gladieux P."/>
            <person name="Thoren M.H."/>
            <person name="Johannesson H."/>
        </authorList>
    </citation>
    <scope>NUCLEOTIDE SEQUENCE</scope>
    <source>
        <strain evidence="1">CBS 123565</strain>
    </source>
</reference>
<protein>
    <submittedName>
        <fullName evidence="1">Uncharacterized protein</fullName>
    </submittedName>
</protein>
<evidence type="ECO:0000313" key="2">
    <source>
        <dbReference type="Proteomes" id="UP001304895"/>
    </source>
</evidence>
<dbReference type="AlphaFoldDB" id="A0AAN6ZH75"/>
<proteinExistence type="predicted"/>
<organism evidence="1 2">
    <name type="scientific">Trichocladium antarcticum</name>
    <dbReference type="NCBI Taxonomy" id="1450529"/>
    <lineage>
        <taxon>Eukaryota</taxon>
        <taxon>Fungi</taxon>
        <taxon>Dikarya</taxon>
        <taxon>Ascomycota</taxon>
        <taxon>Pezizomycotina</taxon>
        <taxon>Sordariomycetes</taxon>
        <taxon>Sordariomycetidae</taxon>
        <taxon>Sordariales</taxon>
        <taxon>Chaetomiaceae</taxon>
        <taxon>Trichocladium</taxon>
    </lineage>
</organism>
<gene>
    <name evidence="1" type="ORF">BT67DRAFT_120267</name>
</gene>
<reference evidence="1" key="1">
    <citation type="journal article" date="2023" name="Mol. Phylogenet. Evol.">
        <title>Genome-scale phylogeny and comparative genomics of the fungal order Sordariales.</title>
        <authorList>
            <person name="Hensen N."/>
            <person name="Bonometti L."/>
            <person name="Westerberg I."/>
            <person name="Brannstrom I.O."/>
            <person name="Guillou S."/>
            <person name="Cros-Aarteil S."/>
            <person name="Calhoun S."/>
            <person name="Haridas S."/>
            <person name="Kuo A."/>
            <person name="Mondo S."/>
            <person name="Pangilinan J."/>
            <person name="Riley R."/>
            <person name="LaButti K."/>
            <person name="Andreopoulos B."/>
            <person name="Lipzen A."/>
            <person name="Chen C."/>
            <person name="Yan M."/>
            <person name="Daum C."/>
            <person name="Ng V."/>
            <person name="Clum A."/>
            <person name="Steindorff A."/>
            <person name="Ohm R.A."/>
            <person name="Martin F."/>
            <person name="Silar P."/>
            <person name="Natvig D.O."/>
            <person name="Lalanne C."/>
            <person name="Gautier V."/>
            <person name="Ament-Velasquez S.L."/>
            <person name="Kruys A."/>
            <person name="Hutchinson M.I."/>
            <person name="Powell A.J."/>
            <person name="Barry K."/>
            <person name="Miller A.N."/>
            <person name="Grigoriev I.V."/>
            <person name="Debuchy R."/>
            <person name="Gladieux P."/>
            <person name="Hiltunen Thoren M."/>
            <person name="Johannesson H."/>
        </authorList>
    </citation>
    <scope>NUCLEOTIDE SEQUENCE</scope>
    <source>
        <strain evidence="1">CBS 123565</strain>
    </source>
</reference>
<accession>A0AAN6ZH75</accession>
<dbReference type="EMBL" id="MU853402">
    <property type="protein sequence ID" value="KAK4137753.1"/>
    <property type="molecule type" value="Genomic_DNA"/>
</dbReference>
<name>A0AAN6ZH75_9PEZI</name>
<keyword evidence="2" id="KW-1185">Reference proteome</keyword>
<comment type="caution">
    <text evidence="1">The sequence shown here is derived from an EMBL/GenBank/DDBJ whole genome shotgun (WGS) entry which is preliminary data.</text>
</comment>
<sequence>MTASYTCALKLKRIPRRELAFNPRGHMQVLFKRPASLAAPHRPLAAIWSLGGMPPAAGASSNCAGLRTRQPQQIDPRDRGGAATELLQTVAVLRHVPAIEGDTGGAPMSGDIYTCGFAIAVCSIL</sequence>
<dbReference type="Proteomes" id="UP001304895">
    <property type="component" value="Unassembled WGS sequence"/>
</dbReference>
<evidence type="ECO:0000313" key="1">
    <source>
        <dbReference type="EMBL" id="KAK4137753.1"/>
    </source>
</evidence>